<evidence type="ECO:0000256" key="1">
    <source>
        <dbReference type="SAM" id="MobiDB-lite"/>
    </source>
</evidence>
<feature type="compositionally biased region" description="Low complexity" evidence="1">
    <location>
        <begin position="172"/>
        <end position="186"/>
    </location>
</feature>
<feature type="region of interest" description="Disordered" evidence="1">
    <location>
        <begin position="502"/>
        <end position="526"/>
    </location>
</feature>
<feature type="compositionally biased region" description="Low complexity" evidence="1">
    <location>
        <begin position="372"/>
        <end position="396"/>
    </location>
</feature>
<dbReference type="Proteomes" id="UP000654075">
    <property type="component" value="Unassembled WGS sequence"/>
</dbReference>
<dbReference type="EMBL" id="CAJNNV010028918">
    <property type="protein sequence ID" value="CAE8626143.1"/>
    <property type="molecule type" value="Genomic_DNA"/>
</dbReference>
<dbReference type="OrthoDB" id="10397613at2759"/>
<name>A0A813GM27_POLGL</name>
<feature type="compositionally biased region" description="Low complexity" evidence="1">
    <location>
        <begin position="405"/>
        <end position="416"/>
    </location>
</feature>
<feature type="compositionally biased region" description="Low complexity" evidence="1">
    <location>
        <begin position="464"/>
        <end position="486"/>
    </location>
</feature>
<feature type="compositionally biased region" description="Basic and acidic residues" evidence="1">
    <location>
        <begin position="188"/>
        <end position="204"/>
    </location>
</feature>
<evidence type="ECO:0000313" key="3">
    <source>
        <dbReference type="Proteomes" id="UP000654075"/>
    </source>
</evidence>
<feature type="region of interest" description="Disordered" evidence="1">
    <location>
        <begin position="1"/>
        <end position="54"/>
    </location>
</feature>
<feature type="compositionally biased region" description="Low complexity" evidence="1">
    <location>
        <begin position="329"/>
        <end position="349"/>
    </location>
</feature>
<proteinExistence type="predicted"/>
<gene>
    <name evidence="2" type="ORF">PGLA1383_LOCUS43104</name>
</gene>
<feature type="region of interest" description="Disordered" evidence="1">
    <location>
        <begin position="172"/>
        <end position="220"/>
    </location>
</feature>
<feature type="compositionally biased region" description="Basic and acidic residues" evidence="1">
    <location>
        <begin position="41"/>
        <end position="51"/>
    </location>
</feature>
<reference evidence="2" key="1">
    <citation type="submission" date="2021-02" db="EMBL/GenBank/DDBJ databases">
        <authorList>
            <person name="Dougan E. K."/>
            <person name="Rhodes N."/>
            <person name="Thang M."/>
            <person name="Chan C."/>
        </authorList>
    </citation>
    <scope>NUCLEOTIDE SEQUENCE</scope>
</reference>
<feature type="region of interest" description="Disordered" evidence="1">
    <location>
        <begin position="322"/>
        <end position="487"/>
    </location>
</feature>
<organism evidence="2 3">
    <name type="scientific">Polarella glacialis</name>
    <name type="common">Dinoflagellate</name>
    <dbReference type="NCBI Taxonomy" id="89957"/>
    <lineage>
        <taxon>Eukaryota</taxon>
        <taxon>Sar</taxon>
        <taxon>Alveolata</taxon>
        <taxon>Dinophyceae</taxon>
        <taxon>Suessiales</taxon>
        <taxon>Suessiaceae</taxon>
        <taxon>Polarella</taxon>
    </lineage>
</organism>
<protein>
    <submittedName>
        <fullName evidence="2">Uncharacterized protein</fullName>
    </submittedName>
</protein>
<dbReference type="AlphaFoldDB" id="A0A813GM27"/>
<feature type="compositionally biased region" description="Polar residues" evidence="1">
    <location>
        <begin position="442"/>
        <end position="460"/>
    </location>
</feature>
<evidence type="ECO:0000313" key="2">
    <source>
        <dbReference type="EMBL" id="CAE8626143.1"/>
    </source>
</evidence>
<accession>A0A813GM27</accession>
<keyword evidence="3" id="KW-1185">Reference proteome</keyword>
<sequence length="591" mass="61287">MAPEGQPGCDPPTPPQDLAGGHSTEEAPGTKRSGGALQSKSESDEPVKFSDEELDELLENPHRWTIFEDAEDEVHYLRRRCDVLAQGLLNARAEISHLHEAGLRLQDAYENLQKEFREVAGDTVYWQALAQARAEEIKSLEAAAAARALSEEAAAVAAAAAAAEQASQAYVSSGAADASPDSAGGARPEAEPQEHCDEAERPEPQGRSCEGSLGSRASEPEVLRLSAREALRGAAAEAAFVAEAARWRRLAEQRGEEVAQLRRCSTASGETPLTGPSQFAGSLRVYSGSVREIAGTGSSQALVSALAGTALGWQQRQKSSTPLSARSLAQAAGGSASTPTSASVSVAGSDYAESSEGASSRMERTPPRRPSSDAGSSSPSESWKSCASVASTVASSREPASKIRSTPSSPKSQSSPAGITGARKWGIGSSPKRCPGLGTPSRRAQTATSSDAGSAGQNPSPMRASTSAGVPSTSTVSTASTAASPANGQKRIAALVDLFEGKQRSPPEKGSGGACQSALHAASPMRPTARRLNVSTSPAGAPETKLTIDKRAVELARLIGICPEDLERAWTRPGGAPSSRTMDVWLRCAQR</sequence>
<comment type="caution">
    <text evidence="2">The sequence shown here is derived from an EMBL/GenBank/DDBJ whole genome shotgun (WGS) entry which is preliminary data.</text>
</comment>